<dbReference type="Proteomes" id="UP000799750">
    <property type="component" value="Unassembled WGS sequence"/>
</dbReference>
<name>A0A6A6QHK9_9PEZI</name>
<organism evidence="2 3">
    <name type="scientific">Lophium mytilinum</name>
    <dbReference type="NCBI Taxonomy" id="390894"/>
    <lineage>
        <taxon>Eukaryota</taxon>
        <taxon>Fungi</taxon>
        <taxon>Dikarya</taxon>
        <taxon>Ascomycota</taxon>
        <taxon>Pezizomycotina</taxon>
        <taxon>Dothideomycetes</taxon>
        <taxon>Pleosporomycetidae</taxon>
        <taxon>Mytilinidiales</taxon>
        <taxon>Mytilinidiaceae</taxon>
        <taxon>Lophium</taxon>
    </lineage>
</organism>
<accession>A0A6A6QHK9</accession>
<dbReference type="EMBL" id="MU004195">
    <property type="protein sequence ID" value="KAF2491905.1"/>
    <property type="molecule type" value="Genomic_DNA"/>
</dbReference>
<gene>
    <name evidence="2" type="ORF">BU16DRAFT_621392</name>
</gene>
<sequence length="204" mass="21869">MLSNAVLAVLSVVSISAYRILAADCYGDVGVHPDLVWIESMAEVLCGTDNECSAQGDPTECTLTMPISNGAAAIGFKSSSSQDFSSCTSATQNIIDLCFNTQSVTYSQSTGETYGNWSYGGQYYLLTIDISPDHGFSTEPEEEILAWDPEDILMDGSGDTDQYVYGPTQWCQGLSPGGESCMQIDAGCYIVVPQDNVIPEQICD</sequence>
<reference evidence="2" key="1">
    <citation type="journal article" date="2020" name="Stud. Mycol.">
        <title>101 Dothideomycetes genomes: a test case for predicting lifestyles and emergence of pathogens.</title>
        <authorList>
            <person name="Haridas S."/>
            <person name="Albert R."/>
            <person name="Binder M."/>
            <person name="Bloem J."/>
            <person name="Labutti K."/>
            <person name="Salamov A."/>
            <person name="Andreopoulos B."/>
            <person name="Baker S."/>
            <person name="Barry K."/>
            <person name="Bills G."/>
            <person name="Bluhm B."/>
            <person name="Cannon C."/>
            <person name="Castanera R."/>
            <person name="Culley D."/>
            <person name="Daum C."/>
            <person name="Ezra D."/>
            <person name="Gonzalez J."/>
            <person name="Henrissat B."/>
            <person name="Kuo A."/>
            <person name="Liang C."/>
            <person name="Lipzen A."/>
            <person name="Lutzoni F."/>
            <person name="Magnuson J."/>
            <person name="Mondo S."/>
            <person name="Nolan M."/>
            <person name="Ohm R."/>
            <person name="Pangilinan J."/>
            <person name="Park H.-J."/>
            <person name="Ramirez L."/>
            <person name="Alfaro M."/>
            <person name="Sun H."/>
            <person name="Tritt A."/>
            <person name="Yoshinaga Y."/>
            <person name="Zwiers L.-H."/>
            <person name="Turgeon B."/>
            <person name="Goodwin S."/>
            <person name="Spatafora J."/>
            <person name="Crous P."/>
            <person name="Grigoriev I."/>
        </authorList>
    </citation>
    <scope>NUCLEOTIDE SEQUENCE</scope>
    <source>
        <strain evidence="2">CBS 269.34</strain>
    </source>
</reference>
<feature type="chain" id="PRO_5025374539" evidence="1">
    <location>
        <begin position="23"/>
        <end position="204"/>
    </location>
</feature>
<evidence type="ECO:0000313" key="3">
    <source>
        <dbReference type="Proteomes" id="UP000799750"/>
    </source>
</evidence>
<proteinExistence type="predicted"/>
<protein>
    <submittedName>
        <fullName evidence="2">Uncharacterized protein</fullName>
    </submittedName>
</protein>
<dbReference type="AlphaFoldDB" id="A0A6A6QHK9"/>
<feature type="signal peptide" evidence="1">
    <location>
        <begin position="1"/>
        <end position="22"/>
    </location>
</feature>
<keyword evidence="1" id="KW-0732">Signal</keyword>
<keyword evidence="3" id="KW-1185">Reference proteome</keyword>
<dbReference type="OrthoDB" id="4216327at2759"/>
<evidence type="ECO:0000256" key="1">
    <source>
        <dbReference type="SAM" id="SignalP"/>
    </source>
</evidence>
<evidence type="ECO:0000313" key="2">
    <source>
        <dbReference type="EMBL" id="KAF2491905.1"/>
    </source>
</evidence>